<evidence type="ECO:0000256" key="6">
    <source>
        <dbReference type="SAM" id="Phobius"/>
    </source>
</evidence>
<feature type="transmembrane region" description="Helical" evidence="6">
    <location>
        <begin position="286"/>
        <end position="304"/>
    </location>
</feature>
<name>A0A9W7EXU3_9STRA</name>
<feature type="transmembrane region" description="Helical" evidence="6">
    <location>
        <begin position="101"/>
        <end position="121"/>
    </location>
</feature>
<comment type="subcellular location">
    <subcellularLocation>
        <location evidence="1">Membrane</location>
        <topology evidence="1">Multi-pass membrane protein</topology>
    </subcellularLocation>
</comment>
<dbReference type="EMBL" id="BRXY01000421">
    <property type="protein sequence ID" value="GMH93793.1"/>
    <property type="molecule type" value="Genomic_DNA"/>
</dbReference>
<feature type="transmembrane region" description="Helical" evidence="6">
    <location>
        <begin position="202"/>
        <end position="221"/>
    </location>
</feature>
<comment type="similarity">
    <text evidence="2">Belongs to the XK family.</text>
</comment>
<feature type="transmembrane region" description="Helical" evidence="6">
    <location>
        <begin position="359"/>
        <end position="381"/>
    </location>
</feature>
<feature type="transmembrane region" description="Helical" evidence="6">
    <location>
        <begin position="258"/>
        <end position="280"/>
    </location>
</feature>
<accession>A0A9W7EXU3</accession>
<sequence>MSNPSLFRPLPCLIISNQVETATNSEEMSKTIGFSVLQSTNRTLSSSAGTLSKISGDINIRSRKKTFATLRLGICLFVSYFDILTDLLVSKSYYDAGDFSTAYATGGFIAVAVIIQASLIFVNCKNKPLRVRLARSFLALLGLGPLVEGFYLLHENNSDSNLLISQQAIYSTVRSVEVICESFPEAAIQLIKSMNQEVGSPIQAIRIISIISSIVSGTYIITDNNFQAHRPVKYRQSRNDPFYNWKTKAGPRESATQFMGMFIAMLSYFCQFVLTIALVLLSAPPYRNMFLLLIAFELLTIYCYKASDRELFGVAVIGHPSFANSYLIPIFITTLYYVLACLCPVMISASPLQLGPRPFSGIILWRLLTNGFVIFFILEVIDNEIILSTSCVMELYAYTMAGVAVGLWMFLSNCDKDFDVKLLFQKKSGKKQISDCWQDDKIWSFPDCISKEHERWYLVNLVHPLYLPFEDVTLLIENLAKKYEDRSVERPEWLGYDIDEREAAGFIDRIKCIYEFKGVDGAEGDIIDNSLNRLFGDGVHGGYMAKARTGEKYKKKETSIKRKVSGSKIAARGFLPQPPSGF</sequence>
<dbReference type="OrthoDB" id="10466559at2759"/>
<proteinExistence type="inferred from homology"/>
<reference evidence="8" key="1">
    <citation type="journal article" date="2023" name="Commun. Biol.">
        <title>Genome analysis of Parmales, the sister group of diatoms, reveals the evolutionary specialization of diatoms from phago-mixotrophs to photoautotrophs.</title>
        <authorList>
            <person name="Ban H."/>
            <person name="Sato S."/>
            <person name="Yoshikawa S."/>
            <person name="Yamada K."/>
            <person name="Nakamura Y."/>
            <person name="Ichinomiya M."/>
            <person name="Sato N."/>
            <person name="Blanc-Mathieu R."/>
            <person name="Endo H."/>
            <person name="Kuwata A."/>
            <person name="Ogata H."/>
        </authorList>
    </citation>
    <scope>NUCLEOTIDE SEQUENCE [LARGE SCALE GENOMIC DNA]</scope>
    <source>
        <strain evidence="8">NIES 3701</strain>
    </source>
</reference>
<protein>
    <submittedName>
        <fullName evidence="7">Uncharacterized protein</fullName>
    </submittedName>
</protein>
<feature type="transmembrane region" description="Helical" evidence="6">
    <location>
        <begin position="133"/>
        <end position="153"/>
    </location>
</feature>
<evidence type="ECO:0000313" key="7">
    <source>
        <dbReference type="EMBL" id="GMH93793.1"/>
    </source>
</evidence>
<dbReference type="GO" id="GO:0005886">
    <property type="term" value="C:plasma membrane"/>
    <property type="evidence" value="ECO:0007669"/>
    <property type="project" value="UniProtKB-ARBA"/>
</dbReference>
<evidence type="ECO:0000256" key="5">
    <source>
        <dbReference type="ARBA" id="ARBA00023136"/>
    </source>
</evidence>
<organism evidence="7 8">
    <name type="scientific">Triparma strigata</name>
    <dbReference type="NCBI Taxonomy" id="1606541"/>
    <lineage>
        <taxon>Eukaryota</taxon>
        <taxon>Sar</taxon>
        <taxon>Stramenopiles</taxon>
        <taxon>Ochrophyta</taxon>
        <taxon>Bolidophyceae</taxon>
        <taxon>Parmales</taxon>
        <taxon>Triparmaceae</taxon>
        <taxon>Triparma</taxon>
    </lineage>
</organism>
<feature type="transmembrane region" description="Helical" evidence="6">
    <location>
        <begin position="325"/>
        <end position="347"/>
    </location>
</feature>
<keyword evidence="8" id="KW-1185">Reference proteome</keyword>
<dbReference type="AlphaFoldDB" id="A0A9W7EXU3"/>
<keyword evidence="5 6" id="KW-0472">Membrane</keyword>
<keyword evidence="3 6" id="KW-0812">Transmembrane</keyword>
<evidence type="ECO:0000256" key="2">
    <source>
        <dbReference type="ARBA" id="ARBA00008789"/>
    </source>
</evidence>
<dbReference type="Pfam" id="PF09815">
    <property type="entry name" value="XK-related"/>
    <property type="match status" value="1"/>
</dbReference>
<feature type="transmembrane region" description="Helical" evidence="6">
    <location>
        <begin position="68"/>
        <end position="89"/>
    </location>
</feature>
<gene>
    <name evidence="7" type="ORF">TrST_g2576</name>
</gene>
<comment type="caution">
    <text evidence="7">The sequence shown here is derived from an EMBL/GenBank/DDBJ whole genome shotgun (WGS) entry which is preliminary data.</text>
</comment>
<keyword evidence="4 6" id="KW-1133">Transmembrane helix</keyword>
<dbReference type="InterPro" id="IPR018629">
    <property type="entry name" value="XK-rel"/>
</dbReference>
<evidence type="ECO:0000256" key="4">
    <source>
        <dbReference type="ARBA" id="ARBA00022989"/>
    </source>
</evidence>
<dbReference type="Proteomes" id="UP001165085">
    <property type="component" value="Unassembled WGS sequence"/>
</dbReference>
<evidence type="ECO:0000256" key="3">
    <source>
        <dbReference type="ARBA" id="ARBA00022692"/>
    </source>
</evidence>
<evidence type="ECO:0000313" key="8">
    <source>
        <dbReference type="Proteomes" id="UP001165085"/>
    </source>
</evidence>
<evidence type="ECO:0000256" key="1">
    <source>
        <dbReference type="ARBA" id="ARBA00004141"/>
    </source>
</evidence>
<feature type="transmembrane region" description="Helical" evidence="6">
    <location>
        <begin position="393"/>
        <end position="411"/>
    </location>
</feature>